<geneLocation type="chloroplast" evidence="1"/>
<keyword evidence="1" id="KW-0934">Plastid</keyword>
<reference evidence="1" key="2">
    <citation type="journal article" date="2019" name="Mol. Phylogenet. Evol.">
        <title>Reassessment of the classification of bryopsidales (chlorophyta) based on chloroplast phylogenomic analyses.</title>
        <authorList>
            <person name="Cremen M.C."/>
            <person name="Leliaert F."/>
            <person name="West J."/>
            <person name="Lam D.W."/>
            <person name="Shimada S."/>
            <person name="Lopez-Bautista J.M."/>
            <person name="Verbruggen H."/>
        </authorList>
    </citation>
    <scope>NUCLEOTIDE SEQUENCE</scope>
</reference>
<reference evidence="1" key="1">
    <citation type="submission" date="2018-07" db="EMBL/GenBank/DDBJ databases">
        <authorList>
            <person name="Quirk P.G."/>
            <person name="Krulwich T.A."/>
        </authorList>
    </citation>
    <scope>NUCLEOTIDE SEQUENCE</scope>
</reference>
<accession>A0A386AXN4</accession>
<keyword evidence="1" id="KW-0150">Chloroplast</keyword>
<gene>
    <name evidence="1" type="primary">orf211</name>
</gene>
<protein>
    <submittedName>
        <fullName evidence="1">Uncharacterized protein</fullName>
    </submittedName>
</protein>
<organism evidence="1">
    <name type="scientific">Johnson-sea-linkia profunda</name>
    <dbReference type="NCBI Taxonomy" id="575876"/>
    <lineage>
        <taxon>Eukaryota</taxon>
        <taxon>Viridiplantae</taxon>
        <taxon>Chlorophyta</taxon>
        <taxon>core chlorophytes</taxon>
        <taxon>Ulvophyceae</taxon>
        <taxon>TCBD clade</taxon>
        <taxon>Bryopsidales</taxon>
        <taxon>Halimedineae</taxon>
        <taxon>Halimedaceae</taxon>
        <taxon>Rhipileae</taxon>
        <taxon>Johnson-sea-linkia</taxon>
    </lineage>
</organism>
<sequence>MDPLSKYLSFSPLQRVIILFYLFIVYHKQKILNTQNTWYIQLFLSEYYKVYINSILLDFEILFKYFREFYTPQVKSIFLTLASTYYKLCQIYAEIEIRTPPNQTPRFIQKCLEEIEETVGFDDDECNFDLFASEQPELTEIDEQIIQECYMIFSDTCRLLNETNELLINRIQPLLPKVLSFSSKCIEQEDFTLVKLFRKKPDFCELYFKHQ</sequence>
<proteinExistence type="predicted"/>
<evidence type="ECO:0000313" key="1">
    <source>
        <dbReference type="EMBL" id="AYC64117.1"/>
    </source>
</evidence>
<dbReference type="EMBL" id="MH591089">
    <property type="protein sequence ID" value="AYC64117.1"/>
    <property type="molecule type" value="Genomic_DNA"/>
</dbReference>
<dbReference type="AlphaFoldDB" id="A0A386AXN4"/>
<name>A0A386AXN4_9CHLO</name>